<organism evidence="1 2">
    <name type="scientific">Loigolactobacillus backii</name>
    <dbReference type="NCBI Taxonomy" id="375175"/>
    <lineage>
        <taxon>Bacteria</taxon>
        <taxon>Bacillati</taxon>
        <taxon>Bacillota</taxon>
        <taxon>Bacilli</taxon>
        <taxon>Lactobacillales</taxon>
        <taxon>Lactobacillaceae</taxon>
        <taxon>Loigolactobacillus</taxon>
    </lineage>
</organism>
<keyword evidence="2" id="KW-1185">Reference proteome</keyword>
<protein>
    <submittedName>
        <fullName evidence="1">Uncharacterized protein</fullName>
    </submittedName>
</protein>
<dbReference type="Proteomes" id="UP000078582">
    <property type="component" value="Chromosome"/>
</dbReference>
<dbReference type="RefSeq" id="WP_068280100.1">
    <property type="nucleotide sequence ID" value="NZ_CP014873.1"/>
</dbReference>
<accession>A0A192H3K6</accession>
<name>A0A192H3K6_9LACO</name>
<dbReference type="EMBL" id="CP014873">
    <property type="protein sequence ID" value="ANK63399.1"/>
    <property type="molecule type" value="Genomic_DNA"/>
</dbReference>
<gene>
    <name evidence="1" type="ORF">AYR53_11825</name>
</gene>
<evidence type="ECO:0000313" key="2">
    <source>
        <dbReference type="Proteomes" id="UP000078582"/>
    </source>
</evidence>
<evidence type="ECO:0000313" key="1">
    <source>
        <dbReference type="EMBL" id="ANK63399.1"/>
    </source>
</evidence>
<dbReference type="GeneID" id="42982949"/>
<dbReference type="AlphaFoldDB" id="A0A192H3K6"/>
<proteinExistence type="predicted"/>
<dbReference type="STRING" id="375175.AYR53_11825"/>
<reference evidence="1 2" key="1">
    <citation type="submission" date="2016-03" db="EMBL/GenBank/DDBJ databases">
        <title>Pediococcus and Lactobacillus from brewery environment - whole genome sequencing and assembly.</title>
        <authorList>
            <person name="Behr J."/>
            <person name="Geissler A.J."/>
            <person name="Vogel R.F."/>
        </authorList>
    </citation>
    <scope>NUCLEOTIDE SEQUENCE [LARGE SCALE GENOMIC DNA]</scope>
    <source>
        <strain evidence="1 2">TMW 1.1989</strain>
    </source>
</reference>
<sequence length="103" mass="12021">MNSVEDVYLAENYDGVPLRSFEGIYGISSEYSPRHQTEYFHKYDAKNFLLDMSGRDYFASQIIRGMTNLQALSVMLNQFHAEPMEDKEEWFRALLQKGVDPND</sequence>